<dbReference type="GO" id="GO:0016705">
    <property type="term" value="F:oxidoreductase activity, acting on paired donors, with incorporation or reduction of molecular oxygen"/>
    <property type="evidence" value="ECO:0007669"/>
    <property type="project" value="InterPro"/>
</dbReference>
<keyword evidence="10 13" id="KW-0503">Monooxygenase</keyword>
<dbReference type="PROSITE" id="PS00086">
    <property type="entry name" value="CYTOCHROME_P450"/>
    <property type="match status" value="1"/>
</dbReference>
<dbReference type="PANTHER" id="PTHR24286">
    <property type="entry name" value="CYTOCHROME P450 26"/>
    <property type="match status" value="1"/>
</dbReference>
<evidence type="ECO:0000256" key="7">
    <source>
        <dbReference type="ARBA" id="ARBA00022989"/>
    </source>
</evidence>
<evidence type="ECO:0000256" key="12">
    <source>
        <dbReference type="PIRSR" id="PIRSR602401-1"/>
    </source>
</evidence>
<evidence type="ECO:0000256" key="11">
    <source>
        <dbReference type="ARBA" id="ARBA00023136"/>
    </source>
</evidence>
<evidence type="ECO:0000256" key="13">
    <source>
        <dbReference type="RuleBase" id="RU000461"/>
    </source>
</evidence>
<protein>
    <recommendedName>
        <fullName evidence="16">Cytochrome P450</fullName>
    </recommendedName>
</protein>
<organism evidence="14 15">
    <name type="scientific">Dioscorea zingiberensis</name>
    <dbReference type="NCBI Taxonomy" id="325984"/>
    <lineage>
        <taxon>Eukaryota</taxon>
        <taxon>Viridiplantae</taxon>
        <taxon>Streptophyta</taxon>
        <taxon>Embryophyta</taxon>
        <taxon>Tracheophyta</taxon>
        <taxon>Spermatophyta</taxon>
        <taxon>Magnoliopsida</taxon>
        <taxon>Liliopsida</taxon>
        <taxon>Dioscoreales</taxon>
        <taxon>Dioscoreaceae</taxon>
        <taxon>Dioscorea</taxon>
    </lineage>
</organism>
<dbReference type="Proteomes" id="UP001085076">
    <property type="component" value="Miscellaneous, Linkage group lg05"/>
</dbReference>
<comment type="similarity">
    <text evidence="3 13">Belongs to the cytochrome P450 family.</text>
</comment>
<dbReference type="InterPro" id="IPR017972">
    <property type="entry name" value="Cyt_P450_CS"/>
</dbReference>
<keyword evidence="9 12" id="KW-0408">Iron</keyword>
<reference evidence="14" key="2">
    <citation type="journal article" date="2022" name="Hortic Res">
        <title>The genome of Dioscorea zingiberensis sheds light on the biosynthesis, origin and evolution of the medicinally important diosgenin saponins.</title>
        <authorList>
            <person name="Li Y."/>
            <person name="Tan C."/>
            <person name="Li Z."/>
            <person name="Guo J."/>
            <person name="Li S."/>
            <person name="Chen X."/>
            <person name="Wang C."/>
            <person name="Dai X."/>
            <person name="Yang H."/>
            <person name="Song W."/>
            <person name="Hou L."/>
            <person name="Xu J."/>
            <person name="Tong Z."/>
            <person name="Xu A."/>
            <person name="Yuan X."/>
            <person name="Wang W."/>
            <person name="Yang Q."/>
            <person name="Chen L."/>
            <person name="Sun Z."/>
            <person name="Wang K."/>
            <person name="Pan B."/>
            <person name="Chen J."/>
            <person name="Bao Y."/>
            <person name="Liu F."/>
            <person name="Qi X."/>
            <person name="Gang D.R."/>
            <person name="Wen J."/>
            <person name="Li J."/>
        </authorList>
    </citation>
    <scope>NUCLEOTIDE SEQUENCE</scope>
    <source>
        <strain evidence="14">Dzin_1.0</strain>
    </source>
</reference>
<dbReference type="PRINTS" id="PR00385">
    <property type="entry name" value="P450"/>
</dbReference>
<dbReference type="GO" id="GO:0016020">
    <property type="term" value="C:membrane"/>
    <property type="evidence" value="ECO:0007669"/>
    <property type="project" value="UniProtKB-SubCell"/>
</dbReference>
<dbReference type="InterPro" id="IPR002401">
    <property type="entry name" value="Cyt_P450_E_grp-I"/>
</dbReference>
<evidence type="ECO:0000256" key="2">
    <source>
        <dbReference type="ARBA" id="ARBA00004370"/>
    </source>
</evidence>
<evidence type="ECO:0000256" key="6">
    <source>
        <dbReference type="ARBA" id="ARBA00022723"/>
    </source>
</evidence>
<evidence type="ECO:0000256" key="1">
    <source>
        <dbReference type="ARBA" id="ARBA00001971"/>
    </source>
</evidence>
<dbReference type="OrthoDB" id="1372046at2759"/>
<dbReference type="GO" id="GO:0010268">
    <property type="term" value="P:brassinosteroid homeostasis"/>
    <property type="evidence" value="ECO:0007669"/>
    <property type="project" value="TreeGrafter"/>
</dbReference>
<evidence type="ECO:0000256" key="10">
    <source>
        <dbReference type="ARBA" id="ARBA00023033"/>
    </source>
</evidence>
<dbReference type="EMBL" id="JAGGNH010000005">
    <property type="protein sequence ID" value="KAJ0971120.1"/>
    <property type="molecule type" value="Genomic_DNA"/>
</dbReference>
<evidence type="ECO:0008006" key="16">
    <source>
        <dbReference type="Google" id="ProtNLM"/>
    </source>
</evidence>
<dbReference type="GO" id="GO:0005506">
    <property type="term" value="F:iron ion binding"/>
    <property type="evidence" value="ECO:0007669"/>
    <property type="project" value="InterPro"/>
</dbReference>
<dbReference type="Gene3D" id="1.10.630.10">
    <property type="entry name" value="Cytochrome P450"/>
    <property type="match status" value="1"/>
</dbReference>
<keyword evidence="11" id="KW-0472">Membrane</keyword>
<keyword evidence="15" id="KW-1185">Reference proteome</keyword>
<dbReference type="CDD" id="cd11043">
    <property type="entry name" value="CYP90-like"/>
    <property type="match status" value="1"/>
</dbReference>
<evidence type="ECO:0000256" key="9">
    <source>
        <dbReference type="ARBA" id="ARBA00023004"/>
    </source>
</evidence>
<dbReference type="GO" id="GO:0016125">
    <property type="term" value="P:sterol metabolic process"/>
    <property type="evidence" value="ECO:0007669"/>
    <property type="project" value="TreeGrafter"/>
</dbReference>
<dbReference type="PRINTS" id="PR00463">
    <property type="entry name" value="EP450I"/>
</dbReference>
<comment type="caution">
    <text evidence="14">The sequence shown here is derived from an EMBL/GenBank/DDBJ whole genome shotgun (WGS) entry which is preliminary data.</text>
</comment>
<dbReference type="GO" id="GO:0016132">
    <property type="term" value="P:brassinosteroid biosynthetic process"/>
    <property type="evidence" value="ECO:0007669"/>
    <property type="project" value="TreeGrafter"/>
</dbReference>
<dbReference type="InterPro" id="IPR036396">
    <property type="entry name" value="Cyt_P450_sf"/>
</dbReference>
<dbReference type="InterPro" id="IPR001128">
    <property type="entry name" value="Cyt_P450"/>
</dbReference>
<name>A0A9D5CE28_9LILI</name>
<dbReference type="FunFam" id="1.10.630.10:FF:000020">
    <property type="entry name" value="Cytochrome P450 family protein"/>
    <property type="match status" value="1"/>
</dbReference>
<sequence length="439" mass="50608">MGLPLLGETLSFFHPFKDFDVAPFVKERMERYGPIFKTSIVGEYMVASTDPDFNNFIFQQEGRLFQSWYPETFTKIFGVSNMSTLHGFMYKYLKSLILSLFGVDSLKGKLLPEIEQFVIKRLHAWSSLPSIEMKEESSAMIFDFTAKKLINYDPCKSMENFRKNFNAFIDGLISFPINIPGTSYYKCVQGRKKVILMLKKMLNERYACPKEGPEDFFDLIIKEFKKEETLLTEEIALDLMFVLLFASYETTSLSITMAIKLLTDHPKVLAKLEEEHKNIIENREDRSSGITWNEYKSMTYTYQVISETMRLANIAPAIFRKTMQDVKTKDGDTIPAGWVVMVCPPATHMNPNIYEDPFSFDPSRWAQTDANVGSKYFMAFGGGMRFCVGADFSRLQTTIFLHHLVTKYRWIAVKGGEIVRTPGLKFPNGYHIKLIDKNE</sequence>
<keyword evidence="8 13" id="KW-0560">Oxidoreductase</keyword>
<proteinExistence type="inferred from homology"/>
<keyword evidence="5" id="KW-0812">Transmembrane</keyword>
<dbReference type="GO" id="GO:0004497">
    <property type="term" value="F:monooxygenase activity"/>
    <property type="evidence" value="ECO:0007669"/>
    <property type="project" value="UniProtKB-KW"/>
</dbReference>
<comment type="cofactor">
    <cofactor evidence="1 12">
        <name>heme</name>
        <dbReference type="ChEBI" id="CHEBI:30413"/>
    </cofactor>
</comment>
<evidence type="ECO:0000313" key="14">
    <source>
        <dbReference type="EMBL" id="KAJ0971120.1"/>
    </source>
</evidence>
<keyword evidence="4 12" id="KW-0349">Heme</keyword>
<reference evidence="14" key="1">
    <citation type="submission" date="2021-03" db="EMBL/GenBank/DDBJ databases">
        <authorList>
            <person name="Li Z."/>
            <person name="Yang C."/>
        </authorList>
    </citation>
    <scope>NUCLEOTIDE SEQUENCE</scope>
    <source>
        <strain evidence="14">Dzin_1.0</strain>
        <tissue evidence="14">Leaf</tissue>
    </source>
</reference>
<evidence type="ECO:0000256" key="8">
    <source>
        <dbReference type="ARBA" id="ARBA00023002"/>
    </source>
</evidence>
<evidence type="ECO:0000256" key="5">
    <source>
        <dbReference type="ARBA" id="ARBA00022692"/>
    </source>
</evidence>
<dbReference type="GO" id="GO:0020037">
    <property type="term" value="F:heme binding"/>
    <property type="evidence" value="ECO:0007669"/>
    <property type="project" value="InterPro"/>
</dbReference>
<evidence type="ECO:0000256" key="4">
    <source>
        <dbReference type="ARBA" id="ARBA00022617"/>
    </source>
</evidence>
<evidence type="ECO:0000313" key="15">
    <source>
        <dbReference type="Proteomes" id="UP001085076"/>
    </source>
</evidence>
<dbReference type="SUPFAM" id="SSF48264">
    <property type="entry name" value="Cytochrome P450"/>
    <property type="match status" value="1"/>
</dbReference>
<comment type="subcellular location">
    <subcellularLocation>
        <location evidence="2">Membrane</location>
    </subcellularLocation>
</comment>
<evidence type="ECO:0000256" key="3">
    <source>
        <dbReference type="ARBA" id="ARBA00010617"/>
    </source>
</evidence>
<dbReference type="Pfam" id="PF00067">
    <property type="entry name" value="p450"/>
    <property type="match status" value="1"/>
</dbReference>
<dbReference type="AlphaFoldDB" id="A0A9D5CE28"/>
<dbReference type="PANTHER" id="PTHR24286:SF11">
    <property type="entry name" value="CYTOCHROME P450, FAMILY 87, SUBFAMILY A, POLYPEPTIDE 2"/>
    <property type="match status" value="1"/>
</dbReference>
<gene>
    <name evidence="14" type="ORF">J5N97_019079</name>
</gene>
<feature type="binding site" description="axial binding residue" evidence="12">
    <location>
        <position position="387"/>
    </location>
    <ligand>
        <name>heme</name>
        <dbReference type="ChEBI" id="CHEBI:30413"/>
    </ligand>
    <ligandPart>
        <name>Fe</name>
        <dbReference type="ChEBI" id="CHEBI:18248"/>
    </ligandPart>
</feature>
<accession>A0A9D5CE28</accession>
<keyword evidence="7" id="KW-1133">Transmembrane helix</keyword>
<keyword evidence="6 12" id="KW-0479">Metal-binding</keyword>